<dbReference type="EMBL" id="CP001684">
    <property type="protein sequence ID" value="ACV21417.1"/>
    <property type="molecule type" value="Genomic_DNA"/>
</dbReference>
<accession>C7N2B1</accession>
<proteinExistence type="predicted"/>
<dbReference type="RefSeq" id="WP_012797525.1">
    <property type="nucleotide sequence ID" value="NC_013165.1"/>
</dbReference>
<sequence length="471" mass="52546">MPQTTRVLMSGRMHEMRKPEHQVLDSESKGRNIISCGGNMSGPKAYNYKVINQIELQRRENAARLIRCTKLMSRIKELFEVAIQLGISHELPRPIERQTIYSAEDERLLIQTESEIKSCIDDENRRLRICGLKTELSEIIRSSKYLAAELTENDYIAAAKNAMGSLNDESVLMQAILLASQDAKNAEAKSVASSAAKSYGQTTQHFSFQVFPIRQASKDKDPVLAELLPPVTDAISQVRDSSNRQIARERLECIANLSDQSAAEGELFSLKNWLHSILEAEGWAELAAKEILQIEHVESELADQARLMSENVSSRSSYNELKSAVSEALAEYSKAEDEKYVQAALREALEALGFTIGEEFSTTDFGKVGVALHSSVPGYGIRIQNNPKSAQILTRVVSYSESNPDQDTRAEQDTCPMVHSLADKLENHGIEMDLVSERMPGECPTSLLSKRRVGQNNTRAQKAGHTRERMM</sequence>
<dbReference type="HOGENOM" id="CLU_579882_0_0_11"/>
<reference evidence="1 2" key="1">
    <citation type="journal article" date="2009" name="Stand. Genomic Sci.">
        <title>Complete genome sequence of Slackia heliotrinireducens type strain (RHS 1).</title>
        <authorList>
            <person name="Pukall R."/>
            <person name="Lapidus A."/>
            <person name="Nolan M."/>
            <person name="Copeland A."/>
            <person name="Glavina Del Rio T."/>
            <person name="Lucas S."/>
            <person name="Chen F."/>
            <person name="Tice H."/>
            <person name="Cheng J.F."/>
            <person name="Chertkov O."/>
            <person name="Bruce D."/>
            <person name="Goodwin L."/>
            <person name="Kuske C."/>
            <person name="Brettin T."/>
            <person name="Detter J.C."/>
            <person name="Han C."/>
            <person name="Pitluck S."/>
            <person name="Pati A."/>
            <person name="Mavrommatis K."/>
            <person name="Ivanova N."/>
            <person name="Ovchinnikova G."/>
            <person name="Chen A."/>
            <person name="Palaniappan K."/>
            <person name="Schneider S."/>
            <person name="Rohde M."/>
            <person name="Chain P."/>
            <person name="D'haeseleer P."/>
            <person name="Goker M."/>
            <person name="Bristow J."/>
            <person name="Eisen J.A."/>
            <person name="Markowitz V."/>
            <person name="Kyrpides N.C."/>
            <person name="Klenk H.P."/>
            <person name="Hugenholtz P."/>
        </authorList>
    </citation>
    <scope>NUCLEOTIDE SEQUENCE [LARGE SCALE GENOMIC DNA]</scope>
    <source>
        <strain evidence="2">ATCC 29202 / DSM 20476 / NCTC 11029 / RHS 1</strain>
    </source>
</reference>
<dbReference type="STRING" id="471855.Shel_03540"/>
<dbReference type="Proteomes" id="UP000002026">
    <property type="component" value="Chromosome"/>
</dbReference>
<name>C7N2B1_SLAHD</name>
<protein>
    <submittedName>
        <fullName evidence="1">Uncharacterized protein</fullName>
    </submittedName>
</protein>
<evidence type="ECO:0000313" key="1">
    <source>
        <dbReference type="EMBL" id="ACV21417.1"/>
    </source>
</evidence>
<dbReference type="AlphaFoldDB" id="C7N2B1"/>
<dbReference type="KEGG" id="shi:Shel_03540"/>
<organism evidence="1 2">
    <name type="scientific">Slackia heliotrinireducens (strain ATCC 29202 / DSM 20476 / NCTC 11029 / RHS 1)</name>
    <name type="common">Peptococcus heliotrinreducens</name>
    <dbReference type="NCBI Taxonomy" id="471855"/>
    <lineage>
        <taxon>Bacteria</taxon>
        <taxon>Bacillati</taxon>
        <taxon>Actinomycetota</taxon>
        <taxon>Coriobacteriia</taxon>
        <taxon>Eggerthellales</taxon>
        <taxon>Eggerthellaceae</taxon>
        <taxon>Slackia</taxon>
    </lineage>
</organism>
<gene>
    <name evidence="1" type="ordered locus">Shel_03540</name>
</gene>
<evidence type="ECO:0000313" key="2">
    <source>
        <dbReference type="Proteomes" id="UP000002026"/>
    </source>
</evidence>
<keyword evidence="2" id="KW-1185">Reference proteome</keyword>